<keyword evidence="5" id="KW-1185">Reference proteome</keyword>
<dbReference type="Pfam" id="PF01607">
    <property type="entry name" value="CBM_14"/>
    <property type="match status" value="1"/>
</dbReference>
<dbReference type="InterPro" id="IPR002557">
    <property type="entry name" value="Chitin-bd_dom"/>
</dbReference>
<feature type="region of interest" description="Disordered" evidence="1">
    <location>
        <begin position="293"/>
        <end position="313"/>
    </location>
</feature>
<dbReference type="PROSITE" id="PS50940">
    <property type="entry name" value="CHIT_BIND_II"/>
    <property type="match status" value="1"/>
</dbReference>
<dbReference type="InterPro" id="IPR036508">
    <property type="entry name" value="Chitin-bd_dom_sf"/>
</dbReference>
<dbReference type="EnsemblMetazoa" id="AFAF010209-RA">
    <property type="protein sequence ID" value="AFAF010209-PA"/>
    <property type="gene ID" value="AFAF010209"/>
</dbReference>
<proteinExistence type="predicted"/>
<evidence type="ECO:0000256" key="2">
    <source>
        <dbReference type="SAM" id="Phobius"/>
    </source>
</evidence>
<feature type="region of interest" description="Disordered" evidence="1">
    <location>
        <begin position="222"/>
        <end position="243"/>
    </location>
</feature>
<reference evidence="4" key="2">
    <citation type="submission" date="2020-05" db="UniProtKB">
        <authorList>
            <consortium name="EnsemblMetazoa"/>
        </authorList>
    </citation>
    <scope>IDENTIFICATION</scope>
    <source>
        <strain evidence="4">FAR1</strain>
    </source>
</reference>
<dbReference type="STRING" id="69004.A0A182QHE0"/>
<keyword evidence="2" id="KW-0812">Transmembrane</keyword>
<keyword evidence="2" id="KW-1133">Transmembrane helix</keyword>
<protein>
    <recommendedName>
        <fullName evidence="3">Chitin-binding type-2 domain-containing protein</fullName>
    </recommendedName>
</protein>
<dbReference type="InterPro" id="IPR052976">
    <property type="entry name" value="Scoloptoxin-like"/>
</dbReference>
<dbReference type="Proteomes" id="UP000075886">
    <property type="component" value="Unassembled WGS sequence"/>
</dbReference>
<dbReference type="AlphaFoldDB" id="A0A182QHE0"/>
<dbReference type="Gene3D" id="2.170.140.10">
    <property type="entry name" value="Chitin binding domain"/>
    <property type="match status" value="1"/>
</dbReference>
<feature type="compositionally biased region" description="Low complexity" evidence="1">
    <location>
        <begin position="162"/>
        <end position="174"/>
    </location>
</feature>
<sequence length="897" mass="97839">MWARLVLEQSKWVVLRVWGLETKRYWKIFRAFPVPVNDCRLTRRGMPRRSVAACMGNCHFVFFTLFVLMTGAEVRGDVGKAATGNSVRTVKDLMELMLNRDILDMLRNGGFDFREPARIFLPPKFYSIVPLDQGQPNSEQAISFILPARPKMTGESLSPTRSPSSSSSSSAAPSYGGKADQQKPSGASGKPHAAGTPGLTGETGGTRINLISYSDGKVTATTTTGAGDGGQSAVSNKGSETLEKNVGTNVNAVPAGTVETRAIFPAPSRTQTTPANERHSLTTSITDQTVSQNVGRTLPPTDGRVGATGGSTKDRLRSALPGEPDVDYPILGTVPATQFRCDQRHQGYYADVETRCQVFRVCANTDSSGRGFAFLCPNGTLFNQRHLVCDWYMNVRCEDSESFYHVNEEIGKMAGGRQEMMAAVMSMVTYPMRTLMETMAGVGVIDVRVAGVEKEQDAIPVPPVTNAVDFGALRTDLQPPFSSVISGNGRKPIRNELDRSNYVAPAAQRTKVDPVQEQVPTNVYRPKLNDVYVSNLGTLSTDVDSGFDPQRSTLLTKAEGTVTQLPQVQSYGAVNQNRKTPSQLVATDVQLVRADLVKSWDGQPNDSPPQRPVSLKLTPIASPYQKPASPTTTSQPAVERFVPKVQQQKPKAFFQGASILPPTGVLPPSSFTRTVSIGGTKKVETPKPPNPPAGFAPLRKVLSVQKVTVVPENVNYHTVPSFQTYAPANFHHNQRVHQQSFGSSHTGYSTYTIPTVQSFPSTLYTVPGTTYVPVKAAHRYISTTPERSTQQVYAVNPAYLQQYSGSSGTTSRVSYATVPQQHLRRSDIVAPVDTRRSKTTTTVLQVVPSLSFYLNDAQEKRAFDEAVRQGLFDERRRRAYTSYDVPLGSVGRLSTSY</sequence>
<evidence type="ECO:0000259" key="3">
    <source>
        <dbReference type="PROSITE" id="PS50940"/>
    </source>
</evidence>
<evidence type="ECO:0000313" key="5">
    <source>
        <dbReference type="Proteomes" id="UP000075886"/>
    </source>
</evidence>
<dbReference type="SUPFAM" id="SSF57625">
    <property type="entry name" value="Invertebrate chitin-binding proteins"/>
    <property type="match status" value="1"/>
</dbReference>
<name>A0A182QHE0_9DIPT</name>
<dbReference type="SMART" id="SM00494">
    <property type="entry name" value="ChtBD2"/>
    <property type="match status" value="1"/>
</dbReference>
<feature type="transmembrane region" description="Helical" evidence="2">
    <location>
        <begin position="50"/>
        <end position="69"/>
    </location>
</feature>
<dbReference type="VEuPathDB" id="VectorBase:AFAF010209"/>
<evidence type="ECO:0000313" key="4">
    <source>
        <dbReference type="EnsemblMetazoa" id="AFAF010209-PA"/>
    </source>
</evidence>
<reference evidence="5" key="1">
    <citation type="submission" date="2014-01" db="EMBL/GenBank/DDBJ databases">
        <title>The Genome Sequence of Anopheles farauti FAR1 (V2).</title>
        <authorList>
            <consortium name="The Broad Institute Genomics Platform"/>
            <person name="Neafsey D.E."/>
            <person name="Besansky N."/>
            <person name="Howell P."/>
            <person name="Walton C."/>
            <person name="Young S.K."/>
            <person name="Zeng Q."/>
            <person name="Gargeya S."/>
            <person name="Fitzgerald M."/>
            <person name="Haas B."/>
            <person name="Abouelleil A."/>
            <person name="Allen A.W."/>
            <person name="Alvarado L."/>
            <person name="Arachchi H.M."/>
            <person name="Berlin A.M."/>
            <person name="Chapman S.B."/>
            <person name="Gainer-Dewar J."/>
            <person name="Goldberg J."/>
            <person name="Griggs A."/>
            <person name="Gujja S."/>
            <person name="Hansen M."/>
            <person name="Howarth C."/>
            <person name="Imamovic A."/>
            <person name="Ireland A."/>
            <person name="Larimer J."/>
            <person name="McCowan C."/>
            <person name="Murphy C."/>
            <person name="Pearson M."/>
            <person name="Poon T.W."/>
            <person name="Priest M."/>
            <person name="Roberts A."/>
            <person name="Saif S."/>
            <person name="Shea T."/>
            <person name="Sisk P."/>
            <person name="Sykes S."/>
            <person name="Wortman J."/>
            <person name="Nusbaum C."/>
            <person name="Birren B."/>
        </authorList>
    </citation>
    <scope>NUCLEOTIDE SEQUENCE [LARGE SCALE GENOMIC DNA]</scope>
    <source>
        <strain evidence="5">FAR1</strain>
    </source>
</reference>
<dbReference type="GO" id="GO:0005576">
    <property type="term" value="C:extracellular region"/>
    <property type="evidence" value="ECO:0007669"/>
    <property type="project" value="InterPro"/>
</dbReference>
<accession>A0A182QHE0</accession>
<dbReference type="EMBL" id="AXCN02000424">
    <property type="status" value="NOT_ANNOTATED_CDS"/>
    <property type="molecule type" value="Genomic_DNA"/>
</dbReference>
<dbReference type="PANTHER" id="PTHR22933:SF42">
    <property type="entry name" value="FI18455P1-RELATED"/>
    <property type="match status" value="1"/>
</dbReference>
<feature type="region of interest" description="Disordered" evidence="1">
    <location>
        <begin position="152"/>
        <end position="207"/>
    </location>
</feature>
<feature type="domain" description="Chitin-binding type-2" evidence="3">
    <location>
        <begin position="338"/>
        <end position="399"/>
    </location>
</feature>
<dbReference type="GO" id="GO:0008061">
    <property type="term" value="F:chitin binding"/>
    <property type="evidence" value="ECO:0007669"/>
    <property type="project" value="InterPro"/>
</dbReference>
<keyword evidence="2" id="KW-0472">Membrane</keyword>
<organism evidence="4 5">
    <name type="scientific">Anopheles farauti</name>
    <dbReference type="NCBI Taxonomy" id="69004"/>
    <lineage>
        <taxon>Eukaryota</taxon>
        <taxon>Metazoa</taxon>
        <taxon>Ecdysozoa</taxon>
        <taxon>Arthropoda</taxon>
        <taxon>Hexapoda</taxon>
        <taxon>Insecta</taxon>
        <taxon>Pterygota</taxon>
        <taxon>Neoptera</taxon>
        <taxon>Endopterygota</taxon>
        <taxon>Diptera</taxon>
        <taxon>Nematocera</taxon>
        <taxon>Culicoidea</taxon>
        <taxon>Culicidae</taxon>
        <taxon>Anophelinae</taxon>
        <taxon>Anopheles</taxon>
    </lineage>
</organism>
<dbReference type="PANTHER" id="PTHR22933">
    <property type="entry name" value="FI18007P1-RELATED"/>
    <property type="match status" value="1"/>
</dbReference>
<evidence type="ECO:0000256" key="1">
    <source>
        <dbReference type="SAM" id="MobiDB-lite"/>
    </source>
</evidence>